<reference evidence="1" key="1">
    <citation type="submission" date="2021-06" db="EMBL/GenBank/DDBJ databases">
        <authorList>
            <person name="Kallberg Y."/>
            <person name="Tangrot J."/>
            <person name="Rosling A."/>
        </authorList>
    </citation>
    <scope>NUCLEOTIDE SEQUENCE</scope>
    <source>
        <strain evidence="1">IL203A</strain>
    </source>
</reference>
<accession>A0ACA9QUB0</accession>
<feature type="non-terminal residue" evidence="1">
    <location>
        <position position="59"/>
    </location>
</feature>
<comment type="caution">
    <text evidence="1">The sequence shown here is derived from an EMBL/GenBank/DDBJ whole genome shotgun (WGS) entry which is preliminary data.</text>
</comment>
<dbReference type="EMBL" id="CAJVPU010051635">
    <property type="protein sequence ID" value="CAG8761669.1"/>
    <property type="molecule type" value="Genomic_DNA"/>
</dbReference>
<gene>
    <name evidence="1" type="ORF">DHETER_LOCUS15300</name>
</gene>
<proteinExistence type="predicted"/>
<evidence type="ECO:0000313" key="2">
    <source>
        <dbReference type="Proteomes" id="UP000789702"/>
    </source>
</evidence>
<protein>
    <submittedName>
        <fullName evidence="1">6836_t:CDS:1</fullName>
    </submittedName>
</protein>
<evidence type="ECO:0000313" key="1">
    <source>
        <dbReference type="EMBL" id="CAG8761669.1"/>
    </source>
</evidence>
<keyword evidence="2" id="KW-1185">Reference proteome</keyword>
<organism evidence="1 2">
    <name type="scientific">Dentiscutata heterogama</name>
    <dbReference type="NCBI Taxonomy" id="1316150"/>
    <lineage>
        <taxon>Eukaryota</taxon>
        <taxon>Fungi</taxon>
        <taxon>Fungi incertae sedis</taxon>
        <taxon>Mucoromycota</taxon>
        <taxon>Glomeromycotina</taxon>
        <taxon>Glomeromycetes</taxon>
        <taxon>Diversisporales</taxon>
        <taxon>Gigasporaceae</taxon>
        <taxon>Dentiscutata</taxon>
    </lineage>
</organism>
<dbReference type="Proteomes" id="UP000789702">
    <property type="component" value="Unassembled WGS sequence"/>
</dbReference>
<feature type="non-terminal residue" evidence="1">
    <location>
        <position position="1"/>
    </location>
</feature>
<sequence>DLSELYNSLQIFSKSNLERASYLRKKVFCFTASNGNNSRSSSILITSRCHLLSANFSKK</sequence>
<name>A0ACA9QUB0_9GLOM</name>